<dbReference type="SUPFAM" id="SSF82171">
    <property type="entry name" value="DPP6 N-terminal domain-like"/>
    <property type="match status" value="1"/>
</dbReference>
<evidence type="ECO:0000256" key="4">
    <source>
        <dbReference type="ARBA" id="ARBA00022692"/>
    </source>
</evidence>
<dbReference type="GO" id="GO:0008236">
    <property type="term" value="F:serine-type peptidase activity"/>
    <property type="evidence" value="ECO:0007669"/>
    <property type="project" value="UniProtKB-KW"/>
</dbReference>
<sequence>MVSSQRHSLRDEEEPEKSFLGFCSFCVELVGGTSKKQNWKGLGIAFIVITIICLFIAAAILLTTIQRTTTHNELLIISEQDILNIKVPKPWNGTWISDKYFSYFDTNDSIWIYNCDTLKEELLFKRDIIQQENIGYGIVSPSAKYILIPIRKEKIRPYYTEYQYELYEKSKIIAPITYPDDQKISLSAVLYSHSDHLFAFIYNFDVYVYDITQKTSYRVTTDGNRDTIHNGLVEWIYEYEIFNQNILLFWSPNDHYLAFIKINLTKLPKIHYLKYDLTWENDDQYSIPYPKYGDLLPLLDVCIFDIKSGKVICVPRPIEYGKLKKTDVYIYHVVWCGDTCLSIVYGNRMQNSSIIQLYEISNDKVKLKSKFIEETRKSFLLSRFLKPYFSSYGTYAYIIRFDPLHSSKSIQKAFPRVVRIHFNQTYPQIDAKSPEEINADEIIHVDNLGQVYFTGSRHNDSLGKQFYRWTYSNSKSEIECLSYNESCGYVNAQFSLGNGTYYILECFGPSIPYSTLYNRNKKLAFINDNELFGKWTNNRLMPYIDYFTVPLDEKNTVGNGMIILPPKYKPNVTIISDPVIVIINHRLFDQRVNKKYVVPFSEFIQVIHDNISIIIFDAHGSMGQDESYLKNNYQDWFERQYEDYIKLVQHLKGNEKNNNRIFTNAKFGLKAQGPAAVIALKLLEENNDEKELYSCAFLRSPVNNLSHYHAIFSERISGLNVNVKSSHRLNIRNNSLAIVHGTADEVVHFKHSATLTKSLIDSHIRFDFKVYPDADDHFELDPTLYNDVFNFQRRFFRECLAERINEKPKVIPPEETD</sequence>
<keyword evidence="6" id="KW-0720">Serine protease</keyword>
<dbReference type="Gene3D" id="3.40.50.1820">
    <property type="entry name" value="alpha/beta hydrolase"/>
    <property type="match status" value="1"/>
</dbReference>
<dbReference type="PANTHER" id="PTHR11731">
    <property type="entry name" value="PROTEASE FAMILY S9B,C DIPEPTIDYL-PEPTIDASE IV-RELATED"/>
    <property type="match status" value="1"/>
</dbReference>
<dbReference type="PANTHER" id="PTHR11731:SF200">
    <property type="entry name" value="DIPEPTIDYL PEPTIDASE 10, ISOFORM B"/>
    <property type="match status" value="1"/>
</dbReference>
<dbReference type="Proteomes" id="UP000663889">
    <property type="component" value="Unassembled WGS sequence"/>
</dbReference>
<dbReference type="InterPro" id="IPR029058">
    <property type="entry name" value="AB_hydrolase_fold"/>
</dbReference>
<evidence type="ECO:0000313" key="16">
    <source>
        <dbReference type="Proteomes" id="UP000663889"/>
    </source>
</evidence>
<evidence type="ECO:0000256" key="6">
    <source>
        <dbReference type="ARBA" id="ARBA00022825"/>
    </source>
</evidence>
<evidence type="ECO:0000256" key="10">
    <source>
        <dbReference type="ARBA" id="ARBA00023180"/>
    </source>
</evidence>
<keyword evidence="2" id="KW-0031">Aminopeptidase</keyword>
<evidence type="ECO:0000259" key="13">
    <source>
        <dbReference type="Pfam" id="PF00326"/>
    </source>
</evidence>
<proteinExistence type="predicted"/>
<keyword evidence="9 12" id="KW-0472">Membrane</keyword>
<dbReference type="GO" id="GO:0005886">
    <property type="term" value="C:plasma membrane"/>
    <property type="evidence" value="ECO:0007669"/>
    <property type="project" value="TreeGrafter"/>
</dbReference>
<dbReference type="Pfam" id="PF00326">
    <property type="entry name" value="Peptidase_S9"/>
    <property type="match status" value="1"/>
</dbReference>
<keyword evidence="3" id="KW-0645">Protease</keyword>
<dbReference type="EMBL" id="CAJNOU010002008">
    <property type="protein sequence ID" value="CAF1279932.1"/>
    <property type="molecule type" value="Genomic_DNA"/>
</dbReference>
<accession>A0A815C9K6</accession>
<evidence type="ECO:0000256" key="9">
    <source>
        <dbReference type="ARBA" id="ARBA00023136"/>
    </source>
</evidence>
<keyword evidence="4 12" id="KW-0812">Transmembrane</keyword>
<keyword evidence="8 12" id="KW-1133">Transmembrane helix</keyword>
<evidence type="ECO:0000259" key="14">
    <source>
        <dbReference type="Pfam" id="PF00930"/>
    </source>
</evidence>
<dbReference type="InterPro" id="IPR050278">
    <property type="entry name" value="Serine_Prot_S9B/DPPIV"/>
</dbReference>
<evidence type="ECO:0000313" key="15">
    <source>
        <dbReference type="EMBL" id="CAF1279932.1"/>
    </source>
</evidence>
<dbReference type="SUPFAM" id="SSF53474">
    <property type="entry name" value="alpha/beta-Hydrolases"/>
    <property type="match status" value="1"/>
</dbReference>
<organism evidence="15 16">
    <name type="scientific">Rotaria sordida</name>
    <dbReference type="NCBI Taxonomy" id="392033"/>
    <lineage>
        <taxon>Eukaryota</taxon>
        <taxon>Metazoa</taxon>
        <taxon>Spiralia</taxon>
        <taxon>Gnathifera</taxon>
        <taxon>Rotifera</taxon>
        <taxon>Eurotatoria</taxon>
        <taxon>Bdelloidea</taxon>
        <taxon>Philodinida</taxon>
        <taxon>Philodinidae</taxon>
        <taxon>Rotaria</taxon>
    </lineage>
</organism>
<dbReference type="GO" id="GO:0006508">
    <property type="term" value="P:proteolysis"/>
    <property type="evidence" value="ECO:0007669"/>
    <property type="project" value="UniProtKB-KW"/>
</dbReference>
<protein>
    <submittedName>
        <fullName evidence="15">Uncharacterized protein</fullName>
    </submittedName>
</protein>
<dbReference type="InterPro" id="IPR002469">
    <property type="entry name" value="Peptidase_S9B_N"/>
</dbReference>
<dbReference type="Gene3D" id="2.140.10.30">
    <property type="entry name" value="Dipeptidylpeptidase IV, N-terminal domain"/>
    <property type="match status" value="1"/>
</dbReference>
<keyword evidence="7" id="KW-0735">Signal-anchor</keyword>
<feature type="transmembrane region" description="Helical" evidence="12">
    <location>
        <begin position="42"/>
        <end position="62"/>
    </location>
</feature>
<evidence type="ECO:0000256" key="2">
    <source>
        <dbReference type="ARBA" id="ARBA00022438"/>
    </source>
</evidence>
<evidence type="ECO:0000256" key="12">
    <source>
        <dbReference type="SAM" id="Phobius"/>
    </source>
</evidence>
<evidence type="ECO:0000256" key="11">
    <source>
        <dbReference type="ARBA" id="ARBA00037847"/>
    </source>
</evidence>
<dbReference type="GO" id="GO:0004177">
    <property type="term" value="F:aminopeptidase activity"/>
    <property type="evidence" value="ECO:0007669"/>
    <property type="project" value="UniProtKB-KW"/>
</dbReference>
<dbReference type="GO" id="GO:0012505">
    <property type="term" value="C:endomembrane system"/>
    <property type="evidence" value="ECO:0007669"/>
    <property type="project" value="UniProtKB-SubCell"/>
</dbReference>
<evidence type="ECO:0000256" key="7">
    <source>
        <dbReference type="ARBA" id="ARBA00022968"/>
    </source>
</evidence>
<keyword evidence="5" id="KW-0378">Hydrolase</keyword>
<comment type="caution">
    <text evidence="15">The sequence shown here is derived from an EMBL/GenBank/DDBJ whole genome shotgun (WGS) entry which is preliminary data.</text>
</comment>
<keyword evidence="10" id="KW-0325">Glycoprotein</keyword>
<evidence type="ECO:0000256" key="8">
    <source>
        <dbReference type="ARBA" id="ARBA00022989"/>
    </source>
</evidence>
<comment type="subcellular location">
    <subcellularLocation>
        <location evidence="11">Endomembrane system</location>
        <topology evidence="11">Single-pass membrane protein</topology>
    </subcellularLocation>
    <subcellularLocation>
        <location evidence="1">Membrane</location>
        <topology evidence="1">Single-pass type II membrane protein</topology>
    </subcellularLocation>
</comment>
<dbReference type="GO" id="GO:0008239">
    <property type="term" value="F:dipeptidyl-peptidase activity"/>
    <property type="evidence" value="ECO:0007669"/>
    <property type="project" value="TreeGrafter"/>
</dbReference>
<evidence type="ECO:0000256" key="1">
    <source>
        <dbReference type="ARBA" id="ARBA00004606"/>
    </source>
</evidence>
<evidence type="ECO:0000256" key="3">
    <source>
        <dbReference type="ARBA" id="ARBA00022670"/>
    </source>
</evidence>
<dbReference type="AlphaFoldDB" id="A0A815C9K6"/>
<evidence type="ECO:0000256" key="5">
    <source>
        <dbReference type="ARBA" id="ARBA00022801"/>
    </source>
</evidence>
<reference evidence="15" key="1">
    <citation type="submission" date="2021-02" db="EMBL/GenBank/DDBJ databases">
        <authorList>
            <person name="Nowell W R."/>
        </authorList>
    </citation>
    <scope>NUCLEOTIDE SEQUENCE</scope>
</reference>
<name>A0A815C9K6_9BILA</name>
<dbReference type="Pfam" id="PF00930">
    <property type="entry name" value="DPPIV_N"/>
    <property type="match status" value="1"/>
</dbReference>
<dbReference type="InterPro" id="IPR001375">
    <property type="entry name" value="Peptidase_S9_cat"/>
</dbReference>
<gene>
    <name evidence="15" type="ORF">SEV965_LOCUS25202</name>
</gene>
<feature type="domain" description="Peptidase S9 prolyl oligopeptidase catalytic" evidence="13">
    <location>
        <begin position="605"/>
        <end position="801"/>
    </location>
</feature>
<feature type="domain" description="Dipeptidylpeptidase IV N-terminal" evidence="14">
    <location>
        <begin position="140"/>
        <end position="513"/>
    </location>
</feature>